<comment type="caution">
    <text evidence="2">The sequence shown here is derived from an EMBL/GenBank/DDBJ whole genome shotgun (WGS) entry which is preliminary data.</text>
</comment>
<evidence type="ECO:0000256" key="1">
    <source>
        <dbReference type="ARBA" id="ARBA00006479"/>
    </source>
</evidence>
<evidence type="ECO:0000313" key="2">
    <source>
        <dbReference type="EMBL" id="HEW45731.1"/>
    </source>
</evidence>
<dbReference type="EMBL" id="DSFP01000032">
    <property type="protein sequence ID" value="HEW45731.1"/>
    <property type="molecule type" value="Genomic_DNA"/>
</dbReference>
<dbReference type="InterPro" id="IPR000600">
    <property type="entry name" value="ROK"/>
</dbReference>
<gene>
    <name evidence="2" type="ORF">ENO47_03555</name>
</gene>
<comment type="similarity">
    <text evidence="1">Belongs to the ROK (NagC/XylR) family.</text>
</comment>
<sequence>MKKGVDIGGTFIKVYWEDGRKEKHYIKDISKDKEAFLERIKSIVFEGNPEEVGIAVAGFTSLNGVVYRSPNIPALDGMDLKKVFEGIKVKVINDVSAGALGEWFYDHRDSKVLLFVAIGTGLGGGLVIGGRPFLGACGSSLELGHHIIKAGGEKCNCGRFGCWEAYSSSYGFEGIYEKVSGKRLKDFEIINKAKDGDPMALEALIEFRRYLLLGLMNSVHIFNPDRIVLGGGLIDAMKELLEGLEEDLKAMCESLPAKCFRLFFSSCAEYCMARGALAFTLSGDI</sequence>
<dbReference type="SUPFAM" id="SSF53067">
    <property type="entry name" value="Actin-like ATPase domain"/>
    <property type="match status" value="1"/>
</dbReference>
<proteinExistence type="inferred from homology"/>
<dbReference type="PANTHER" id="PTHR18964">
    <property type="entry name" value="ROK (REPRESSOR, ORF, KINASE) FAMILY"/>
    <property type="match status" value="1"/>
</dbReference>
<dbReference type="AlphaFoldDB" id="A0A7C2YVS7"/>
<dbReference type="PANTHER" id="PTHR18964:SF149">
    <property type="entry name" value="BIFUNCTIONAL UDP-N-ACETYLGLUCOSAMINE 2-EPIMERASE_N-ACETYLMANNOSAMINE KINASE"/>
    <property type="match status" value="1"/>
</dbReference>
<accession>A0A7C2YVS7</accession>
<dbReference type="Gene3D" id="3.30.420.40">
    <property type="match status" value="2"/>
</dbReference>
<dbReference type="Pfam" id="PF00480">
    <property type="entry name" value="ROK"/>
    <property type="match status" value="1"/>
</dbReference>
<name>A0A7C2YVS7_9AQUI</name>
<organism evidence="2">
    <name type="scientific">Hydrogenobacter sp</name>
    <dbReference type="NCBI Taxonomy" id="2152829"/>
    <lineage>
        <taxon>Bacteria</taxon>
        <taxon>Pseudomonadati</taxon>
        <taxon>Aquificota</taxon>
        <taxon>Aquificia</taxon>
        <taxon>Aquificales</taxon>
        <taxon>Aquificaceae</taxon>
        <taxon>Hydrogenobacter</taxon>
    </lineage>
</organism>
<protein>
    <submittedName>
        <fullName evidence="2">ROK family protein</fullName>
    </submittedName>
</protein>
<dbReference type="InterPro" id="IPR043129">
    <property type="entry name" value="ATPase_NBD"/>
</dbReference>
<reference evidence="2" key="1">
    <citation type="journal article" date="2020" name="mSystems">
        <title>Genome- and Community-Level Interaction Insights into Carbon Utilization and Element Cycling Functions of Hydrothermarchaeota in Hydrothermal Sediment.</title>
        <authorList>
            <person name="Zhou Z."/>
            <person name="Liu Y."/>
            <person name="Xu W."/>
            <person name="Pan J."/>
            <person name="Luo Z.H."/>
            <person name="Li M."/>
        </authorList>
    </citation>
    <scope>NUCLEOTIDE SEQUENCE [LARGE SCALE GENOMIC DNA]</scope>
    <source>
        <strain evidence="2">SpSt-132</strain>
    </source>
</reference>